<evidence type="ECO:0000256" key="1">
    <source>
        <dbReference type="SAM" id="Phobius"/>
    </source>
</evidence>
<sequence>MGFFKSIGKSLKKVVNLKTLVKTVGAVASVVPIGGKLVQKGIDIATKAVNARAKQKEAEKQKDYQAAHDAKLIADALEQQAKQLGVNAVQTASASTAQMLSGAVVDGALQGVSQSAVNGLGNLGSQVVDSTLKQWFKKNWMYLTGGLVALLALIWFMRRGSNNSSRARRR</sequence>
<dbReference type="AlphaFoldDB" id="A0A6V6Z484"/>
<keyword evidence="1" id="KW-0472">Membrane</keyword>
<feature type="transmembrane region" description="Helical" evidence="1">
    <location>
        <begin position="140"/>
        <end position="157"/>
    </location>
</feature>
<keyword evidence="1" id="KW-0812">Transmembrane</keyword>
<keyword evidence="1" id="KW-1133">Transmembrane helix</keyword>
<comment type="caution">
    <text evidence="2">The sequence shown here is derived from an EMBL/GenBank/DDBJ whole genome shotgun (WGS) entry which is preliminary data.</text>
</comment>
<keyword evidence="3" id="KW-1185">Reference proteome</keyword>
<protein>
    <submittedName>
        <fullName evidence="2">Uncharacterized protein</fullName>
    </submittedName>
</protein>
<reference evidence="2 3" key="1">
    <citation type="submission" date="2020-06" db="EMBL/GenBank/DDBJ databases">
        <authorList>
            <person name="Criscuolo A."/>
        </authorList>
    </citation>
    <scope>NUCLEOTIDE SEQUENCE [LARGE SCALE GENOMIC DNA]</scope>
    <source>
        <strain evidence="3">CIP 111411</strain>
    </source>
</reference>
<dbReference type="EMBL" id="CAIJDP010000079">
    <property type="protein sequence ID" value="CAD0006563.1"/>
    <property type="molecule type" value="Genomic_DNA"/>
</dbReference>
<accession>A0A6V6Z484</accession>
<evidence type="ECO:0000313" key="2">
    <source>
        <dbReference type="EMBL" id="CAD0006563.1"/>
    </source>
</evidence>
<proteinExistence type="predicted"/>
<dbReference type="Proteomes" id="UP000530060">
    <property type="component" value="Unassembled WGS sequence"/>
</dbReference>
<name>A0A6V6Z484_9FLAO</name>
<gene>
    <name evidence="2" type="ORF">FLAT13_03346</name>
</gene>
<dbReference type="RefSeq" id="WP_180909668.1">
    <property type="nucleotide sequence ID" value="NZ_CAIJDP010000079.1"/>
</dbReference>
<organism evidence="2 3">
    <name type="scientific">Flavobacterium salmonis</name>
    <dbReference type="NCBI Taxonomy" id="2654844"/>
    <lineage>
        <taxon>Bacteria</taxon>
        <taxon>Pseudomonadati</taxon>
        <taxon>Bacteroidota</taxon>
        <taxon>Flavobacteriia</taxon>
        <taxon>Flavobacteriales</taxon>
        <taxon>Flavobacteriaceae</taxon>
        <taxon>Flavobacterium</taxon>
    </lineage>
</organism>
<evidence type="ECO:0000313" key="3">
    <source>
        <dbReference type="Proteomes" id="UP000530060"/>
    </source>
</evidence>